<dbReference type="PROSITE" id="PS50195">
    <property type="entry name" value="PX"/>
    <property type="match status" value="1"/>
</dbReference>
<name>G0N0M6_CAEBE</name>
<dbReference type="PANTHER" id="PTHR45850">
    <property type="entry name" value="SORTING NEXIN FAMILY MEMBER"/>
    <property type="match status" value="1"/>
</dbReference>
<evidence type="ECO:0000313" key="5">
    <source>
        <dbReference type="Proteomes" id="UP000008068"/>
    </source>
</evidence>
<dbReference type="FunFam" id="1.20.1270.60:FF:000245">
    <property type="entry name" value="Uncharacterized protein"/>
    <property type="match status" value="1"/>
</dbReference>
<dbReference type="GO" id="GO:0032009">
    <property type="term" value="C:early phagosome"/>
    <property type="evidence" value="ECO:0007669"/>
    <property type="project" value="EnsemblMetazoa"/>
</dbReference>
<accession>G0N0M6</accession>
<dbReference type="GO" id="GO:0090389">
    <property type="term" value="P:phagosome-lysosome fusion involved in apoptotic cell clearance"/>
    <property type="evidence" value="ECO:0007669"/>
    <property type="project" value="EnsemblMetazoa"/>
</dbReference>
<dbReference type="eggNOG" id="KOG1660">
    <property type="taxonomic scope" value="Eukaryota"/>
</dbReference>
<dbReference type="PANTHER" id="PTHR45850:SF1">
    <property type="entry name" value="SORTING NEXIN 6, ISOFORM B"/>
    <property type="match status" value="1"/>
</dbReference>
<dbReference type="Proteomes" id="UP000008068">
    <property type="component" value="Unassembled WGS sequence"/>
</dbReference>
<organism evidence="5">
    <name type="scientific">Caenorhabditis brenneri</name>
    <name type="common">Nematode worm</name>
    <dbReference type="NCBI Taxonomy" id="135651"/>
    <lineage>
        <taxon>Eukaryota</taxon>
        <taxon>Metazoa</taxon>
        <taxon>Ecdysozoa</taxon>
        <taxon>Nematoda</taxon>
        <taxon>Chromadorea</taxon>
        <taxon>Rhabditida</taxon>
        <taxon>Rhabditina</taxon>
        <taxon>Rhabditomorpha</taxon>
        <taxon>Rhabditoidea</taxon>
        <taxon>Rhabditidae</taxon>
        <taxon>Peloderinae</taxon>
        <taxon>Caenorhabditis</taxon>
    </lineage>
</organism>
<reference evidence="5" key="1">
    <citation type="submission" date="2011-07" db="EMBL/GenBank/DDBJ databases">
        <authorList>
            <consortium name="Caenorhabditis brenneri Sequencing and Analysis Consortium"/>
            <person name="Wilson R.K."/>
        </authorList>
    </citation>
    <scope>NUCLEOTIDE SEQUENCE [LARGE SCALE GENOMIC DNA]</scope>
    <source>
        <strain evidence="5">PB2801</strain>
    </source>
</reference>
<dbReference type="OrthoDB" id="9976382at2759"/>
<dbReference type="InterPro" id="IPR027267">
    <property type="entry name" value="AH/BAR_dom_sf"/>
</dbReference>
<dbReference type="STRING" id="135651.G0N0M6"/>
<dbReference type="Gene3D" id="1.20.1270.60">
    <property type="entry name" value="Arfaptin homology (AH) domain/BAR domain"/>
    <property type="match status" value="1"/>
</dbReference>
<feature type="region of interest" description="Disordered" evidence="2">
    <location>
        <begin position="40"/>
        <end position="66"/>
    </location>
</feature>
<proteinExistence type="inferred from homology"/>
<protein>
    <submittedName>
        <fullName evidence="4">CBN-SNX-6 protein</fullName>
    </submittedName>
</protein>
<dbReference type="HOGENOM" id="CLU_040966_0_0_1"/>
<keyword evidence="5" id="KW-1185">Reference proteome</keyword>
<dbReference type="AlphaFoldDB" id="G0N0M6"/>
<dbReference type="Pfam" id="PF09325">
    <property type="entry name" value="Vps5"/>
    <property type="match status" value="1"/>
</dbReference>
<dbReference type="FunFam" id="3.30.1520.10:FF:000001">
    <property type="entry name" value="Sorting nexin"/>
    <property type="match status" value="1"/>
</dbReference>
<dbReference type="GO" id="GO:0097194">
    <property type="term" value="P:execution phase of apoptosis"/>
    <property type="evidence" value="ECO:0007669"/>
    <property type="project" value="EnsemblMetazoa"/>
</dbReference>
<sequence length="467" mass="53899">MLGEEVFANPLQPSDEPAEVEVSLNDDEDDTFRTAQTNLTAPGNATLLREEENTTTSSTHVDDPKEETYSSLIENRNHRTEEINIDMNSADSIFVDISDALSERDKVKYTVHTRTRLPDMKPDTAVVREHEEFLWLHGTLEENESYAGFIIPPAPPKPNFDSSREKLQKLGEGEATMTKEEFLKMKHDLEQDYLAQFKKTVAMHEVFLQRVAAHKVFHNDQNFRIFLQYEQELSVRGKNKKEQVGSFWKRFTQSADEVLLSGQKDVDDFFEKEKNYMVEYNIHIKEAALKTEKAIAARKVAVQCFSKLGDCFERMARGDPNKVYARTAAQAADNFLKTKKIESRCTNDEELKLGDTFVYFARDTQAAKDLLYRRMRCLANYEAANKNLERARAKNREIPKAEADQSEACKKFEEITALAKTELKDLKVRRVLAFKKNFVDVSQLEQKHIRAEMCLFRDFIDRVKATT</sequence>
<evidence type="ECO:0000256" key="1">
    <source>
        <dbReference type="ARBA" id="ARBA00010883"/>
    </source>
</evidence>
<dbReference type="InParanoid" id="G0N0M6"/>
<dbReference type="Gene3D" id="3.30.1520.10">
    <property type="entry name" value="Phox-like domain"/>
    <property type="match status" value="1"/>
</dbReference>
<gene>
    <name evidence="4" type="primary">Cbn-snx-6</name>
    <name evidence="4" type="ORF">CAEBREN_00252</name>
</gene>
<dbReference type="SUPFAM" id="SSF64268">
    <property type="entry name" value="PX domain"/>
    <property type="match status" value="1"/>
</dbReference>
<dbReference type="GO" id="GO:0035091">
    <property type="term" value="F:phosphatidylinositol binding"/>
    <property type="evidence" value="ECO:0007669"/>
    <property type="project" value="InterPro"/>
</dbReference>
<dbReference type="InterPro" id="IPR015404">
    <property type="entry name" value="Vps5_C"/>
</dbReference>
<dbReference type="Pfam" id="PF00787">
    <property type="entry name" value="PX"/>
    <property type="match status" value="1"/>
</dbReference>
<evidence type="ECO:0000256" key="2">
    <source>
        <dbReference type="SAM" id="MobiDB-lite"/>
    </source>
</evidence>
<evidence type="ECO:0000313" key="4">
    <source>
        <dbReference type="EMBL" id="EGT49231.1"/>
    </source>
</evidence>
<feature type="region of interest" description="Disordered" evidence="2">
    <location>
        <begin position="1"/>
        <end position="21"/>
    </location>
</feature>
<evidence type="ECO:0000259" key="3">
    <source>
        <dbReference type="PROSITE" id="PS50195"/>
    </source>
</evidence>
<dbReference type="InterPro" id="IPR036871">
    <property type="entry name" value="PX_dom_sf"/>
</dbReference>
<dbReference type="FunCoup" id="G0N0M6">
    <property type="interactions" value="2667"/>
</dbReference>
<comment type="similarity">
    <text evidence="1">Belongs to the sorting nexin family.</text>
</comment>
<dbReference type="CDD" id="cd06892">
    <property type="entry name" value="PX_SNX5_like"/>
    <property type="match status" value="1"/>
</dbReference>
<dbReference type="OMA" id="HPVFRED"/>
<dbReference type="EMBL" id="GL379825">
    <property type="protein sequence ID" value="EGT49231.1"/>
    <property type="molecule type" value="Genomic_DNA"/>
</dbReference>
<feature type="domain" description="PX" evidence="3">
    <location>
        <begin position="87"/>
        <end position="233"/>
    </location>
</feature>
<dbReference type="SUPFAM" id="SSF103657">
    <property type="entry name" value="BAR/IMD domain-like"/>
    <property type="match status" value="1"/>
</dbReference>
<dbReference type="InterPro" id="IPR001683">
    <property type="entry name" value="PX_dom"/>
</dbReference>